<evidence type="ECO:0000313" key="3">
    <source>
        <dbReference type="Proteomes" id="UP001147746"/>
    </source>
</evidence>
<evidence type="ECO:0000256" key="1">
    <source>
        <dbReference type="SAM" id="MobiDB-lite"/>
    </source>
</evidence>
<dbReference type="EMBL" id="JAPZBO010000008">
    <property type="protein sequence ID" value="KAJ5308149.1"/>
    <property type="molecule type" value="Genomic_DNA"/>
</dbReference>
<feature type="region of interest" description="Disordered" evidence="1">
    <location>
        <begin position="58"/>
        <end position="81"/>
    </location>
</feature>
<sequence length="81" mass="9014">MELHVCLAAVKGPESTESFIEVIHSTKKTSGSLLDLAIEQFLDHDWKYRAERGSTLAFTSASKGDKSIKESDKPQSYGKPW</sequence>
<evidence type="ECO:0000313" key="2">
    <source>
        <dbReference type="EMBL" id="KAJ5308149.1"/>
    </source>
</evidence>
<reference evidence="2" key="1">
    <citation type="submission" date="2022-12" db="EMBL/GenBank/DDBJ databases">
        <authorList>
            <person name="Petersen C."/>
        </authorList>
    </citation>
    <scope>NUCLEOTIDE SEQUENCE</scope>
    <source>
        <strain evidence="2">IBT 21472</strain>
    </source>
</reference>
<dbReference type="Proteomes" id="UP001147746">
    <property type="component" value="Unassembled WGS sequence"/>
</dbReference>
<organism evidence="2 3">
    <name type="scientific">Penicillium atrosanguineum</name>
    <dbReference type="NCBI Taxonomy" id="1132637"/>
    <lineage>
        <taxon>Eukaryota</taxon>
        <taxon>Fungi</taxon>
        <taxon>Dikarya</taxon>
        <taxon>Ascomycota</taxon>
        <taxon>Pezizomycotina</taxon>
        <taxon>Eurotiomycetes</taxon>
        <taxon>Eurotiomycetidae</taxon>
        <taxon>Eurotiales</taxon>
        <taxon>Aspergillaceae</taxon>
        <taxon>Penicillium</taxon>
    </lineage>
</organism>
<reference evidence="2" key="2">
    <citation type="journal article" date="2023" name="IMA Fungus">
        <title>Comparative genomic study of the Penicillium genus elucidates a diverse pangenome and 15 lateral gene transfer events.</title>
        <authorList>
            <person name="Petersen C."/>
            <person name="Sorensen T."/>
            <person name="Nielsen M.R."/>
            <person name="Sondergaard T.E."/>
            <person name="Sorensen J.L."/>
            <person name="Fitzpatrick D.A."/>
            <person name="Frisvad J.C."/>
            <person name="Nielsen K.L."/>
        </authorList>
    </citation>
    <scope>NUCLEOTIDE SEQUENCE</scope>
    <source>
        <strain evidence="2">IBT 21472</strain>
    </source>
</reference>
<name>A0A9W9GZ25_9EURO</name>
<dbReference type="AlphaFoldDB" id="A0A9W9GZ25"/>
<comment type="caution">
    <text evidence="2">The sequence shown here is derived from an EMBL/GenBank/DDBJ whole genome shotgun (WGS) entry which is preliminary data.</text>
</comment>
<protein>
    <submittedName>
        <fullName evidence="2">Uncharacterized protein</fullName>
    </submittedName>
</protein>
<accession>A0A9W9GZ25</accession>
<keyword evidence="3" id="KW-1185">Reference proteome</keyword>
<feature type="compositionally biased region" description="Basic and acidic residues" evidence="1">
    <location>
        <begin position="63"/>
        <end position="73"/>
    </location>
</feature>
<gene>
    <name evidence="2" type="ORF">N7476_008805</name>
</gene>
<proteinExistence type="predicted"/>